<reference evidence="3" key="1">
    <citation type="submission" date="2016-10" db="EMBL/GenBank/DDBJ databases">
        <authorList>
            <person name="Varghese N."/>
            <person name="Submissions S."/>
        </authorList>
    </citation>
    <scope>NUCLEOTIDE SEQUENCE [LARGE SCALE GENOMIC DNA]</scope>
    <source>
        <strain evidence="3">DSM 12111</strain>
    </source>
</reference>
<evidence type="ECO:0000313" key="3">
    <source>
        <dbReference type="Proteomes" id="UP000242849"/>
    </source>
</evidence>
<dbReference type="STRING" id="53406.SAMN05421553_3806"/>
<dbReference type="RefSeq" id="WP_090385788.1">
    <property type="nucleotide sequence ID" value="NZ_FNSC01000001.1"/>
</dbReference>
<keyword evidence="3" id="KW-1185">Reference proteome</keyword>
<dbReference type="EMBL" id="FNSC01000001">
    <property type="protein sequence ID" value="SED99680.1"/>
    <property type="molecule type" value="Genomic_DNA"/>
</dbReference>
<feature type="compositionally biased region" description="Acidic residues" evidence="1">
    <location>
        <begin position="65"/>
        <end position="98"/>
    </location>
</feature>
<evidence type="ECO:0000256" key="1">
    <source>
        <dbReference type="SAM" id="MobiDB-lite"/>
    </source>
</evidence>
<feature type="compositionally biased region" description="Acidic residues" evidence="1">
    <location>
        <begin position="32"/>
        <end position="58"/>
    </location>
</feature>
<feature type="compositionally biased region" description="Basic and acidic residues" evidence="1">
    <location>
        <begin position="337"/>
        <end position="356"/>
    </location>
</feature>
<proteinExistence type="predicted"/>
<feature type="region of interest" description="Disordered" evidence="1">
    <location>
        <begin position="285"/>
        <end position="356"/>
    </location>
</feature>
<feature type="region of interest" description="Disordered" evidence="1">
    <location>
        <begin position="13"/>
        <end position="162"/>
    </location>
</feature>
<evidence type="ECO:0008006" key="4">
    <source>
        <dbReference type="Google" id="ProtNLM"/>
    </source>
</evidence>
<name>A0A1H5F8P2_PSEAG</name>
<protein>
    <recommendedName>
        <fullName evidence="4">Phage protein</fullName>
    </recommendedName>
</protein>
<organism evidence="2 3">
    <name type="scientific">Pseudomonas anguilliseptica</name>
    <dbReference type="NCBI Taxonomy" id="53406"/>
    <lineage>
        <taxon>Bacteria</taxon>
        <taxon>Pseudomonadati</taxon>
        <taxon>Pseudomonadota</taxon>
        <taxon>Gammaproteobacteria</taxon>
        <taxon>Pseudomonadales</taxon>
        <taxon>Pseudomonadaceae</taxon>
        <taxon>Pseudomonas</taxon>
    </lineage>
</organism>
<accession>A0A1H5F8P2</accession>
<sequence>MNRTTLALAIAAASGVLNMSDDIDPELLYQGIEEEEEEEEEDDDEDGDDLELDDDGDADDRGDNLDPDLPADDDLDEDDDEEEEGDEEEESALSDEDAALLAELAGDPKKSGMVPHSRFNEVNNALKSERAERLRLEEELARSRGQAKPAEEVKPEPAPAAFDFDDAEDRYAEALLEGDKALAKAIRTEIRTEERKQYVIEAQQTVREQTQQERDEAAAAQQKADIGAAVNAAYAKYPVLDPSNNAHDSEALLDVVAHRDLLISRGIPPAKAIAQAVERIGSRLEPATKPKPGKLEMTRDQLDRNLDREKQIPARTGGIGERSKAIDYASLTDDEYDKLSDDERRAARGDFVSKKN</sequence>
<dbReference type="Proteomes" id="UP000242849">
    <property type="component" value="Unassembled WGS sequence"/>
</dbReference>
<feature type="compositionally biased region" description="Basic and acidic residues" evidence="1">
    <location>
        <begin position="285"/>
        <end position="312"/>
    </location>
</feature>
<dbReference type="AlphaFoldDB" id="A0A1H5F8P2"/>
<evidence type="ECO:0000313" key="2">
    <source>
        <dbReference type="EMBL" id="SED99680.1"/>
    </source>
</evidence>
<gene>
    <name evidence="2" type="ORF">SAMN05421553_3806</name>
</gene>
<feature type="compositionally biased region" description="Basic and acidic residues" evidence="1">
    <location>
        <begin position="127"/>
        <end position="142"/>
    </location>
</feature>
<dbReference type="OrthoDB" id="7033663at2"/>